<organism evidence="1 2">
    <name type="scientific">Coccomyxa viridis</name>
    <dbReference type="NCBI Taxonomy" id="1274662"/>
    <lineage>
        <taxon>Eukaryota</taxon>
        <taxon>Viridiplantae</taxon>
        <taxon>Chlorophyta</taxon>
        <taxon>core chlorophytes</taxon>
        <taxon>Trebouxiophyceae</taxon>
        <taxon>Trebouxiophyceae incertae sedis</taxon>
        <taxon>Coccomyxaceae</taxon>
        <taxon>Coccomyxa</taxon>
    </lineage>
</organism>
<dbReference type="Pfam" id="PF24139">
    <property type="entry name" value="TPR_TNPO3_IPO13_4th"/>
    <property type="match status" value="1"/>
</dbReference>
<dbReference type="PANTHER" id="PTHR12363">
    <property type="entry name" value="TRANSPORTIN 3 AND IMPORTIN 13"/>
    <property type="match status" value="1"/>
</dbReference>
<evidence type="ECO:0000313" key="1">
    <source>
        <dbReference type="EMBL" id="CAL5228492.1"/>
    </source>
</evidence>
<dbReference type="InterPro" id="IPR011989">
    <property type="entry name" value="ARM-like"/>
</dbReference>
<dbReference type="InterPro" id="IPR058537">
    <property type="entry name" value="TPR_TNPO3_IPO13_4th"/>
</dbReference>
<dbReference type="InterPro" id="IPR016024">
    <property type="entry name" value="ARM-type_fold"/>
</dbReference>
<proteinExistence type="predicted"/>
<gene>
    <name evidence="1" type="primary">g11637</name>
    <name evidence="1" type="ORF">VP750_LOCUS10398</name>
</gene>
<dbReference type="Proteomes" id="UP001497392">
    <property type="component" value="Unassembled WGS sequence"/>
</dbReference>
<dbReference type="PANTHER" id="PTHR12363:SF54">
    <property type="entry name" value="NUCLEAR TRANSPORT RECEPTOR"/>
    <property type="match status" value="1"/>
</dbReference>
<reference evidence="1 2" key="1">
    <citation type="submission" date="2024-06" db="EMBL/GenBank/DDBJ databases">
        <authorList>
            <person name="Kraege A."/>
            <person name="Thomma B."/>
        </authorList>
    </citation>
    <scope>NUCLEOTIDE SEQUENCE [LARGE SCALE GENOMIC DNA]</scope>
</reference>
<sequence length="605" mass="65182">MVPVAERAPYFRQPLCRRLLQALLRQACYPSDFVTWSELNALKDALGLLYALLRADYLQECSSLAASPDFWQLREAALYAMSAAAPEVRKRVMQGEVWPSQEAQQDVLQTSSFLLSFFQCVCSMGQEHPCLVQTLAVCIGDYAAWFGRCEGAPFEAAMQRLLQCMAVPQAAEAAAVAFRNLCVRCTSQLQDSSVLGALTHAVQGLLSQGSIGAKRRWRKEVVEGLARAACNLPADQASAAGLQIASPIVARLDSIASGQHGGLTATSREDLTDQLGNLATLIRHLEGHGSQNADSMAMHPAMGVLETALPVLQKIMQSAELQADAEVFAALCEVLARLLSVEDKVAAAILPGILAAVVQALQKHKHSCGLNVISSAIEAFYRDHTQQPIIQDAFRQACVAVAPLLQETQEMAALEVREGMYGLADRYQLLAPSSFAATQMLASLGQGIVPSLLSREVGPVRASLSFLSHALAPLTATEDVKKILRAQLEAWLAGSGQQLVQALIYAALDTCPRQLLRALAAPLRALLDDRAYGTAALGWLSHALTMPDMPGVQEGRLVNEDCTLFLAIATKKPPLPVPRFAALMSDFASIARNENTSDVLLAYEL</sequence>
<keyword evidence="2" id="KW-1185">Reference proteome</keyword>
<name>A0ABP1G8Q4_9CHLO</name>
<evidence type="ECO:0000313" key="2">
    <source>
        <dbReference type="Proteomes" id="UP001497392"/>
    </source>
</evidence>
<dbReference type="InterPro" id="IPR051345">
    <property type="entry name" value="Importin_beta-like_NTR"/>
</dbReference>
<protein>
    <submittedName>
        <fullName evidence="1">G11637 protein</fullName>
    </submittedName>
</protein>
<comment type="caution">
    <text evidence="1">The sequence shown here is derived from an EMBL/GenBank/DDBJ whole genome shotgun (WGS) entry which is preliminary data.</text>
</comment>
<dbReference type="Gene3D" id="1.25.10.10">
    <property type="entry name" value="Leucine-rich Repeat Variant"/>
    <property type="match status" value="1"/>
</dbReference>
<dbReference type="SUPFAM" id="SSF48371">
    <property type="entry name" value="ARM repeat"/>
    <property type="match status" value="1"/>
</dbReference>
<dbReference type="EMBL" id="CAXHTA020000018">
    <property type="protein sequence ID" value="CAL5228492.1"/>
    <property type="molecule type" value="Genomic_DNA"/>
</dbReference>
<accession>A0ABP1G8Q4</accession>